<dbReference type="Proteomes" id="UP001232148">
    <property type="component" value="Unassembled WGS sequence"/>
</dbReference>
<sequence length="201" mass="21522">MSRRRSSKATIRLGRATAWPYTLVRGCCICSGAGCLGETKFLRPALAPGYKQDNRTSATAANGQTAGFTCPPFPSRPGQQHGVDVISCNDLGVTIGRPKCFSTSLPPASQTRKDGTGVHHERAHRGTQSSTSIFCHTMPGRDSRRRGNERTPKATDGATLAGRSKSACGRRSTPLKIFQCFFSSVLSKGIVASRRAMFGQS</sequence>
<feature type="compositionally biased region" description="Basic and acidic residues" evidence="1">
    <location>
        <begin position="139"/>
        <end position="153"/>
    </location>
</feature>
<evidence type="ECO:0000313" key="2">
    <source>
        <dbReference type="EMBL" id="KAK2028303.1"/>
    </source>
</evidence>
<keyword evidence="3" id="KW-1185">Reference proteome</keyword>
<feature type="region of interest" description="Disordered" evidence="1">
    <location>
        <begin position="55"/>
        <end position="76"/>
    </location>
</feature>
<feature type="region of interest" description="Disordered" evidence="1">
    <location>
        <begin position="122"/>
        <end position="166"/>
    </location>
</feature>
<dbReference type="AlphaFoldDB" id="A0AAD9M4K4"/>
<protein>
    <submittedName>
        <fullName evidence="2">Uncharacterized protein</fullName>
    </submittedName>
</protein>
<proteinExistence type="predicted"/>
<gene>
    <name evidence="2" type="ORF">LX32DRAFT_404798</name>
</gene>
<organism evidence="2 3">
    <name type="scientific">Colletotrichum zoysiae</name>
    <dbReference type="NCBI Taxonomy" id="1216348"/>
    <lineage>
        <taxon>Eukaryota</taxon>
        <taxon>Fungi</taxon>
        <taxon>Dikarya</taxon>
        <taxon>Ascomycota</taxon>
        <taxon>Pezizomycotina</taxon>
        <taxon>Sordariomycetes</taxon>
        <taxon>Hypocreomycetidae</taxon>
        <taxon>Glomerellales</taxon>
        <taxon>Glomerellaceae</taxon>
        <taxon>Colletotrichum</taxon>
        <taxon>Colletotrichum graminicola species complex</taxon>
    </lineage>
</organism>
<accession>A0AAD9M4K4</accession>
<reference evidence="2" key="1">
    <citation type="submission" date="2021-06" db="EMBL/GenBank/DDBJ databases">
        <title>Comparative genomics, transcriptomics and evolutionary studies reveal genomic signatures of adaptation to plant cell wall in hemibiotrophic fungi.</title>
        <authorList>
            <consortium name="DOE Joint Genome Institute"/>
            <person name="Baroncelli R."/>
            <person name="Diaz J.F."/>
            <person name="Benocci T."/>
            <person name="Peng M."/>
            <person name="Battaglia E."/>
            <person name="Haridas S."/>
            <person name="Andreopoulos W."/>
            <person name="Labutti K."/>
            <person name="Pangilinan J."/>
            <person name="Floch G.L."/>
            <person name="Makela M.R."/>
            <person name="Henrissat B."/>
            <person name="Grigoriev I.V."/>
            <person name="Crouch J.A."/>
            <person name="De Vries R.P."/>
            <person name="Sukno S.A."/>
            <person name="Thon M.R."/>
        </authorList>
    </citation>
    <scope>NUCLEOTIDE SEQUENCE</scope>
    <source>
        <strain evidence="2">MAFF235873</strain>
    </source>
</reference>
<comment type="caution">
    <text evidence="2">The sequence shown here is derived from an EMBL/GenBank/DDBJ whole genome shotgun (WGS) entry which is preliminary data.</text>
</comment>
<feature type="compositionally biased region" description="Polar residues" evidence="1">
    <location>
        <begin position="55"/>
        <end position="67"/>
    </location>
</feature>
<evidence type="ECO:0000256" key="1">
    <source>
        <dbReference type="SAM" id="MobiDB-lite"/>
    </source>
</evidence>
<evidence type="ECO:0000313" key="3">
    <source>
        <dbReference type="Proteomes" id="UP001232148"/>
    </source>
</evidence>
<name>A0AAD9M4K4_9PEZI</name>
<dbReference type="EMBL" id="MU842880">
    <property type="protein sequence ID" value="KAK2028303.1"/>
    <property type="molecule type" value="Genomic_DNA"/>
</dbReference>